<reference evidence="1" key="1">
    <citation type="journal article" date="2019" name="bioRxiv">
        <title>The Genome of the Zebra Mussel, Dreissena polymorpha: A Resource for Invasive Species Research.</title>
        <authorList>
            <person name="McCartney M.A."/>
            <person name="Auch B."/>
            <person name="Kono T."/>
            <person name="Mallez S."/>
            <person name="Zhang Y."/>
            <person name="Obille A."/>
            <person name="Becker A."/>
            <person name="Abrahante J.E."/>
            <person name="Garbe J."/>
            <person name="Badalamenti J.P."/>
            <person name="Herman A."/>
            <person name="Mangelson H."/>
            <person name="Liachko I."/>
            <person name="Sullivan S."/>
            <person name="Sone E.D."/>
            <person name="Koren S."/>
            <person name="Silverstein K.A.T."/>
            <person name="Beckman K.B."/>
            <person name="Gohl D.M."/>
        </authorList>
    </citation>
    <scope>NUCLEOTIDE SEQUENCE</scope>
    <source>
        <strain evidence="1">Duluth1</strain>
        <tissue evidence="1">Whole animal</tissue>
    </source>
</reference>
<name>A0A9D4JMJ0_DREPO</name>
<organism evidence="1 2">
    <name type="scientific">Dreissena polymorpha</name>
    <name type="common">Zebra mussel</name>
    <name type="synonym">Mytilus polymorpha</name>
    <dbReference type="NCBI Taxonomy" id="45954"/>
    <lineage>
        <taxon>Eukaryota</taxon>
        <taxon>Metazoa</taxon>
        <taxon>Spiralia</taxon>
        <taxon>Lophotrochozoa</taxon>
        <taxon>Mollusca</taxon>
        <taxon>Bivalvia</taxon>
        <taxon>Autobranchia</taxon>
        <taxon>Heteroconchia</taxon>
        <taxon>Euheterodonta</taxon>
        <taxon>Imparidentia</taxon>
        <taxon>Neoheterodontei</taxon>
        <taxon>Myida</taxon>
        <taxon>Dreissenoidea</taxon>
        <taxon>Dreissenidae</taxon>
        <taxon>Dreissena</taxon>
    </lineage>
</organism>
<keyword evidence="2" id="KW-1185">Reference proteome</keyword>
<accession>A0A9D4JMJ0</accession>
<reference evidence="1" key="2">
    <citation type="submission" date="2020-11" db="EMBL/GenBank/DDBJ databases">
        <authorList>
            <person name="McCartney M.A."/>
            <person name="Auch B."/>
            <person name="Kono T."/>
            <person name="Mallez S."/>
            <person name="Becker A."/>
            <person name="Gohl D.M."/>
            <person name="Silverstein K.A.T."/>
            <person name="Koren S."/>
            <person name="Bechman K.B."/>
            <person name="Herman A."/>
            <person name="Abrahante J.E."/>
            <person name="Garbe J."/>
        </authorList>
    </citation>
    <scope>NUCLEOTIDE SEQUENCE</scope>
    <source>
        <strain evidence="1">Duluth1</strain>
        <tissue evidence="1">Whole animal</tissue>
    </source>
</reference>
<comment type="caution">
    <text evidence="1">The sequence shown here is derived from an EMBL/GenBank/DDBJ whole genome shotgun (WGS) entry which is preliminary data.</text>
</comment>
<dbReference type="Proteomes" id="UP000828390">
    <property type="component" value="Unassembled WGS sequence"/>
</dbReference>
<gene>
    <name evidence="1" type="ORF">DPMN_142804</name>
</gene>
<protein>
    <submittedName>
        <fullName evidence="1">Uncharacterized protein</fullName>
    </submittedName>
</protein>
<evidence type="ECO:0000313" key="1">
    <source>
        <dbReference type="EMBL" id="KAH3814308.1"/>
    </source>
</evidence>
<proteinExistence type="predicted"/>
<evidence type="ECO:0000313" key="2">
    <source>
        <dbReference type="Proteomes" id="UP000828390"/>
    </source>
</evidence>
<dbReference type="EMBL" id="JAIWYP010000006">
    <property type="protein sequence ID" value="KAH3814308.1"/>
    <property type="molecule type" value="Genomic_DNA"/>
</dbReference>
<sequence length="100" mass="11422">MMNRLGLTTLGSRRQTAKVFMMYRIVDNLVDINARSVLIPAGVHTRGHANRYIVPFTTVNAYQFSFFPTGIRLWNGFPELFVITSPSIDVFKTMMGELYT</sequence>
<dbReference type="AlphaFoldDB" id="A0A9D4JMJ0"/>